<accession>A0A9D4R3Z4</accession>
<evidence type="ECO:0000313" key="1">
    <source>
        <dbReference type="EMBL" id="KAH3854251.1"/>
    </source>
</evidence>
<reference evidence="1" key="2">
    <citation type="submission" date="2020-11" db="EMBL/GenBank/DDBJ databases">
        <authorList>
            <person name="McCartney M.A."/>
            <person name="Auch B."/>
            <person name="Kono T."/>
            <person name="Mallez S."/>
            <person name="Becker A."/>
            <person name="Gohl D.M."/>
            <person name="Silverstein K.A.T."/>
            <person name="Koren S."/>
            <person name="Bechman K.B."/>
            <person name="Herman A."/>
            <person name="Abrahante J.E."/>
            <person name="Garbe J."/>
        </authorList>
    </citation>
    <scope>NUCLEOTIDE SEQUENCE</scope>
    <source>
        <strain evidence="1">Duluth1</strain>
        <tissue evidence="1">Whole animal</tissue>
    </source>
</reference>
<name>A0A9D4R3Z4_DREPO</name>
<dbReference type="EMBL" id="JAIWYP010000003">
    <property type="protein sequence ID" value="KAH3854251.1"/>
    <property type="molecule type" value="Genomic_DNA"/>
</dbReference>
<sequence>MIVAKFSSFKDREMVLKWWKEMDGTVFRVFERFPVCDPDESEACYHDKRREAARGAFVHCLRHLLYRRGTAGRIGER</sequence>
<dbReference type="AlphaFoldDB" id="A0A9D4R3Z4"/>
<organism evidence="1 2">
    <name type="scientific">Dreissena polymorpha</name>
    <name type="common">Zebra mussel</name>
    <name type="synonym">Mytilus polymorpha</name>
    <dbReference type="NCBI Taxonomy" id="45954"/>
    <lineage>
        <taxon>Eukaryota</taxon>
        <taxon>Metazoa</taxon>
        <taxon>Spiralia</taxon>
        <taxon>Lophotrochozoa</taxon>
        <taxon>Mollusca</taxon>
        <taxon>Bivalvia</taxon>
        <taxon>Autobranchia</taxon>
        <taxon>Heteroconchia</taxon>
        <taxon>Euheterodonta</taxon>
        <taxon>Imparidentia</taxon>
        <taxon>Neoheterodontei</taxon>
        <taxon>Myida</taxon>
        <taxon>Dreissenoidea</taxon>
        <taxon>Dreissenidae</taxon>
        <taxon>Dreissena</taxon>
    </lineage>
</organism>
<comment type="caution">
    <text evidence="1">The sequence shown here is derived from an EMBL/GenBank/DDBJ whole genome shotgun (WGS) entry which is preliminary data.</text>
</comment>
<gene>
    <name evidence="1" type="ORF">DPMN_096789</name>
</gene>
<evidence type="ECO:0000313" key="2">
    <source>
        <dbReference type="Proteomes" id="UP000828390"/>
    </source>
</evidence>
<protein>
    <submittedName>
        <fullName evidence="1">Uncharacterized protein</fullName>
    </submittedName>
</protein>
<proteinExistence type="predicted"/>
<dbReference type="Proteomes" id="UP000828390">
    <property type="component" value="Unassembled WGS sequence"/>
</dbReference>
<reference evidence="1" key="1">
    <citation type="journal article" date="2019" name="bioRxiv">
        <title>The Genome of the Zebra Mussel, Dreissena polymorpha: A Resource for Invasive Species Research.</title>
        <authorList>
            <person name="McCartney M.A."/>
            <person name="Auch B."/>
            <person name="Kono T."/>
            <person name="Mallez S."/>
            <person name="Zhang Y."/>
            <person name="Obille A."/>
            <person name="Becker A."/>
            <person name="Abrahante J.E."/>
            <person name="Garbe J."/>
            <person name="Badalamenti J.P."/>
            <person name="Herman A."/>
            <person name="Mangelson H."/>
            <person name="Liachko I."/>
            <person name="Sullivan S."/>
            <person name="Sone E.D."/>
            <person name="Koren S."/>
            <person name="Silverstein K.A.T."/>
            <person name="Beckman K.B."/>
            <person name="Gohl D.M."/>
        </authorList>
    </citation>
    <scope>NUCLEOTIDE SEQUENCE</scope>
    <source>
        <strain evidence="1">Duluth1</strain>
        <tissue evidence="1">Whole animal</tissue>
    </source>
</reference>
<keyword evidence="2" id="KW-1185">Reference proteome</keyword>